<evidence type="ECO:0000256" key="4">
    <source>
        <dbReference type="ARBA" id="ARBA00023098"/>
    </source>
</evidence>
<protein>
    <submittedName>
        <fullName evidence="8">Lyso-ornithine lipid acyltransferase</fullName>
    </submittedName>
</protein>
<dbReference type="SUPFAM" id="SSF69593">
    <property type="entry name" value="Glycerol-3-phosphate (1)-acyltransferase"/>
    <property type="match status" value="1"/>
</dbReference>
<keyword evidence="6" id="KW-0472">Membrane</keyword>
<gene>
    <name evidence="8" type="ORF">C8J29_10613</name>
</gene>
<evidence type="ECO:0000256" key="1">
    <source>
        <dbReference type="ARBA" id="ARBA00005189"/>
    </source>
</evidence>
<evidence type="ECO:0000256" key="5">
    <source>
        <dbReference type="ARBA" id="ARBA00023315"/>
    </source>
</evidence>
<dbReference type="SMART" id="SM00563">
    <property type="entry name" value="PlsC"/>
    <property type="match status" value="1"/>
</dbReference>
<evidence type="ECO:0000313" key="8">
    <source>
        <dbReference type="EMBL" id="PTM77088.1"/>
    </source>
</evidence>
<evidence type="ECO:0000256" key="6">
    <source>
        <dbReference type="SAM" id="Phobius"/>
    </source>
</evidence>
<keyword evidence="4" id="KW-0443">Lipid metabolism</keyword>
<comment type="caution">
    <text evidence="8">The sequence shown here is derived from an EMBL/GenBank/DDBJ whole genome shotgun (WGS) entry which is preliminary data.</text>
</comment>
<evidence type="ECO:0000259" key="7">
    <source>
        <dbReference type="SMART" id="SM00563"/>
    </source>
</evidence>
<dbReference type="Pfam" id="PF01553">
    <property type="entry name" value="Acyltransferase"/>
    <property type="match status" value="1"/>
</dbReference>
<organism evidence="8 9">
    <name type="scientific">Cereibacter johrii</name>
    <dbReference type="NCBI Taxonomy" id="445629"/>
    <lineage>
        <taxon>Bacteria</taxon>
        <taxon>Pseudomonadati</taxon>
        <taxon>Pseudomonadota</taxon>
        <taxon>Alphaproteobacteria</taxon>
        <taxon>Rhodobacterales</taxon>
        <taxon>Paracoccaceae</taxon>
        <taxon>Cereibacter</taxon>
    </lineage>
</organism>
<proteinExistence type="predicted"/>
<keyword evidence="6" id="KW-1133">Transmembrane helix</keyword>
<dbReference type="PANTHER" id="PTHR10434">
    <property type="entry name" value="1-ACYL-SN-GLYCEROL-3-PHOSPHATE ACYLTRANSFERASE"/>
    <property type="match status" value="1"/>
</dbReference>
<dbReference type="GO" id="GO:0016746">
    <property type="term" value="F:acyltransferase activity"/>
    <property type="evidence" value="ECO:0007669"/>
    <property type="project" value="UniProtKB-KW"/>
</dbReference>
<dbReference type="InterPro" id="IPR002123">
    <property type="entry name" value="Plipid/glycerol_acylTrfase"/>
</dbReference>
<evidence type="ECO:0000313" key="9">
    <source>
        <dbReference type="Proteomes" id="UP000240800"/>
    </source>
</evidence>
<dbReference type="EMBL" id="PZZW01000006">
    <property type="protein sequence ID" value="PTM77088.1"/>
    <property type="molecule type" value="Genomic_DNA"/>
</dbReference>
<reference evidence="8 9" key="1">
    <citation type="submission" date="2018-04" db="EMBL/GenBank/DDBJ databases">
        <title>Genomic Encyclopedia of Type Strains, Phase III (KMG-III): the genomes of soil and plant-associated and newly described type strains.</title>
        <authorList>
            <person name="Whitman W."/>
        </authorList>
    </citation>
    <scope>NUCLEOTIDE SEQUENCE [LARGE SCALE GENOMIC DNA]</scope>
    <source>
        <strain evidence="8 9">JA192</strain>
    </source>
</reference>
<feature type="domain" description="Phospholipid/glycerol acyltransferase" evidence="7">
    <location>
        <begin position="88"/>
        <end position="203"/>
    </location>
</feature>
<dbReference type="PANTHER" id="PTHR10434:SF64">
    <property type="entry name" value="1-ACYL-SN-GLYCEROL-3-PHOSPHATE ACYLTRANSFERASE-RELATED"/>
    <property type="match status" value="1"/>
</dbReference>
<evidence type="ECO:0000256" key="2">
    <source>
        <dbReference type="ARBA" id="ARBA00022516"/>
    </source>
</evidence>
<sequence length="278" mass="30384">MSDWRSDRPALRAIGAAGWARAAVKGIAMALLVYGGLLLLLILRQIERPLCGLARPVTPFITQGVCRGALAILGLRVVTEGRPMEVPGAVVANHGSWLDIFTLNAVQRVYFVSKSEVAGWPGIGWLARATGTVFINRRGSEALVQQRLFEERLRAGHRLLFFPEGTSTDTLRVLPFKSTLFAAFFTHGLEHALHIQPVTVIYSAPEGEDPRFYGWWGDMDFGSHLVKLLAAPRQGRVRITFHAPVPADGFAGRKGLAARCEALVREAFPPEPLARTGG</sequence>
<dbReference type="Proteomes" id="UP000240800">
    <property type="component" value="Unassembled WGS sequence"/>
</dbReference>
<dbReference type="CDD" id="cd07989">
    <property type="entry name" value="LPLAT_AGPAT-like"/>
    <property type="match status" value="1"/>
</dbReference>
<name>A0ABX5J6A9_9RHOB</name>
<keyword evidence="9" id="KW-1185">Reference proteome</keyword>
<evidence type="ECO:0000256" key="3">
    <source>
        <dbReference type="ARBA" id="ARBA00022679"/>
    </source>
</evidence>
<comment type="pathway">
    <text evidence="1">Lipid metabolism.</text>
</comment>
<accession>A0ABX5J6A9</accession>
<feature type="transmembrane region" description="Helical" evidence="6">
    <location>
        <begin position="20"/>
        <end position="43"/>
    </location>
</feature>
<dbReference type="RefSeq" id="WP_108223418.1">
    <property type="nucleotide sequence ID" value="NZ_PZZW01000006.1"/>
</dbReference>
<keyword evidence="6" id="KW-0812">Transmembrane</keyword>
<keyword evidence="3" id="KW-0808">Transferase</keyword>
<keyword evidence="5 8" id="KW-0012">Acyltransferase</keyword>
<keyword evidence="2" id="KW-0444">Lipid biosynthesis</keyword>